<dbReference type="GO" id="GO:0003700">
    <property type="term" value="F:DNA-binding transcription factor activity"/>
    <property type="evidence" value="ECO:0007669"/>
    <property type="project" value="InterPro"/>
</dbReference>
<evidence type="ECO:0000313" key="4">
    <source>
        <dbReference type="EMBL" id="AXI04148.1"/>
    </source>
</evidence>
<dbReference type="InterPro" id="IPR017183">
    <property type="entry name" value="Sigma54_dep_tscrpt_act_RtcR"/>
</dbReference>
<dbReference type="Gene3D" id="1.10.8.60">
    <property type="match status" value="1"/>
</dbReference>
<dbReference type="EMBL" id="CP031222">
    <property type="protein sequence ID" value="AXI04148.1"/>
    <property type="molecule type" value="Genomic_DNA"/>
</dbReference>
<keyword evidence="1" id="KW-0547">Nucleotide-binding</keyword>
<dbReference type="SMART" id="SM00382">
    <property type="entry name" value="AAA"/>
    <property type="match status" value="1"/>
</dbReference>
<dbReference type="NCBIfam" id="NF038308">
    <property type="entry name" value="RNA_repair_RtcR"/>
    <property type="match status" value="1"/>
</dbReference>
<dbReference type="InterPro" id="IPR009715">
    <property type="entry name" value="RtcR"/>
</dbReference>
<dbReference type="PIRSF" id="PIRSF037354">
    <property type="entry name" value="Txn_actvtr_RtcR"/>
    <property type="match status" value="1"/>
</dbReference>
<dbReference type="RefSeq" id="WP_114900256.1">
    <property type="nucleotide sequence ID" value="NZ_CP031222.1"/>
</dbReference>
<organism evidence="4 5">
    <name type="scientific">Aquirhabdus parva</name>
    <dbReference type="NCBI Taxonomy" id="2283318"/>
    <lineage>
        <taxon>Bacteria</taxon>
        <taxon>Pseudomonadati</taxon>
        <taxon>Pseudomonadota</taxon>
        <taxon>Gammaproteobacteria</taxon>
        <taxon>Moraxellales</taxon>
        <taxon>Moraxellaceae</taxon>
        <taxon>Aquirhabdus</taxon>
    </lineage>
</organism>
<keyword evidence="5" id="KW-1185">Reference proteome</keyword>
<sequence length="527" mass="60237">MSKPTIVLGFVGSTFDQGYKEDRWLRWRPTISLCMQEDLHIDELHLLHDPRDKRLIKQVKADIAQVSPLTKVVAIPFTLRDAWDFAEVYGALYDWVRAFRFDPMQNDYLLHITTGTHVVQICWYLLLESHYLPARIIQSSPSATREPQGKYHLIDLDLSRYDSLRTRLEAEQQANWQQLKADIATRNPAFNRLITEVEKVATRSTAPILIMGATGAGKSHLAKQIYELKKDRFRLTGRFVDVNCATLRGDSAMSALFGHIKGAFTGAATSRAGLLKSADGGLLFLDEIGEIGLDEQAMLLKALEDKSFFPVGSDKEERADFQLIAGTNRDLREEVLKGTFREDLFARLNTWTFDLPALKDRTEDIEPNLLFELERYSLAQQRQLRFHREALDRYLNFARTGEALWRGNFRDLSASLIRMATLTEGSRITLENVEDEILRLKRLWSVDQPQADVLTDLLGQEALSQIDEFDRIQLSGVVEVCQKSKSMADAGRQLFSASRAQKATSNDSDRLRKYLTRFGLNWENIRS</sequence>
<dbReference type="OrthoDB" id="9804019at2"/>
<evidence type="ECO:0000259" key="3">
    <source>
        <dbReference type="PROSITE" id="PS50045"/>
    </source>
</evidence>
<dbReference type="SUPFAM" id="SSF52540">
    <property type="entry name" value="P-loop containing nucleoside triphosphate hydrolases"/>
    <property type="match status" value="1"/>
</dbReference>
<gene>
    <name evidence="4" type="ORF">HYN46_15660</name>
</gene>
<accession>A0A345PA39</accession>
<dbReference type="Proteomes" id="UP000253940">
    <property type="component" value="Chromosome"/>
</dbReference>
<dbReference type="CDD" id="cd00009">
    <property type="entry name" value="AAA"/>
    <property type="match status" value="1"/>
</dbReference>
<dbReference type="PANTHER" id="PTHR32071:SF14">
    <property type="entry name" value="TRANSCRIPTIONAL REGULATORY PROTEIN RTCR"/>
    <property type="match status" value="1"/>
</dbReference>
<dbReference type="InterPro" id="IPR027417">
    <property type="entry name" value="P-loop_NTPase"/>
</dbReference>
<dbReference type="InterPro" id="IPR003593">
    <property type="entry name" value="AAA+_ATPase"/>
</dbReference>
<feature type="domain" description="Sigma-54 factor interaction" evidence="3">
    <location>
        <begin position="183"/>
        <end position="421"/>
    </location>
</feature>
<dbReference type="Gene3D" id="3.40.50.300">
    <property type="entry name" value="P-loop containing nucleotide triphosphate hydrolases"/>
    <property type="match status" value="1"/>
</dbReference>
<proteinExistence type="predicted"/>
<dbReference type="Pfam" id="PF00158">
    <property type="entry name" value="Sigma54_activat"/>
    <property type="match status" value="1"/>
</dbReference>
<dbReference type="KEGG" id="mbah:HYN46_15660"/>
<evidence type="ECO:0000256" key="1">
    <source>
        <dbReference type="ARBA" id="ARBA00022741"/>
    </source>
</evidence>
<reference evidence="4 5" key="1">
    <citation type="submission" date="2018-07" db="EMBL/GenBank/DDBJ databases">
        <title>Genome sequencing of Moraxellaceae gen. HYN0046.</title>
        <authorList>
            <person name="Kim M."/>
            <person name="Yi H."/>
        </authorList>
    </citation>
    <scope>NUCLEOTIDE SEQUENCE [LARGE SCALE GENOMIC DNA]</scope>
    <source>
        <strain evidence="4 5">HYN0046</strain>
    </source>
</reference>
<dbReference type="Pfam" id="PF06956">
    <property type="entry name" value="RtcR"/>
    <property type="match status" value="1"/>
</dbReference>
<protein>
    <submittedName>
        <fullName evidence="4">AAA family ATPase</fullName>
    </submittedName>
</protein>
<name>A0A345PA39_9GAMM</name>
<dbReference type="AlphaFoldDB" id="A0A345PA39"/>
<evidence type="ECO:0000313" key="5">
    <source>
        <dbReference type="Proteomes" id="UP000253940"/>
    </source>
</evidence>
<keyword evidence="2" id="KW-0067">ATP-binding</keyword>
<dbReference type="PROSITE" id="PS50045">
    <property type="entry name" value="SIGMA54_INTERACT_4"/>
    <property type="match status" value="1"/>
</dbReference>
<dbReference type="PANTHER" id="PTHR32071">
    <property type="entry name" value="TRANSCRIPTIONAL REGULATORY PROTEIN"/>
    <property type="match status" value="1"/>
</dbReference>
<dbReference type="InterPro" id="IPR002078">
    <property type="entry name" value="Sigma_54_int"/>
</dbReference>
<dbReference type="GO" id="GO:0005524">
    <property type="term" value="F:ATP binding"/>
    <property type="evidence" value="ECO:0007669"/>
    <property type="project" value="UniProtKB-KW"/>
</dbReference>
<evidence type="ECO:0000256" key="2">
    <source>
        <dbReference type="ARBA" id="ARBA00022840"/>
    </source>
</evidence>